<reference evidence="4" key="1">
    <citation type="journal article" date="2019" name="Int. J. Syst. Evol. Microbiol.">
        <title>The Global Catalogue of Microorganisms (GCM) 10K type strain sequencing project: providing services to taxonomists for standard genome sequencing and annotation.</title>
        <authorList>
            <consortium name="The Broad Institute Genomics Platform"/>
            <consortium name="The Broad Institute Genome Sequencing Center for Infectious Disease"/>
            <person name="Wu L."/>
            <person name="Ma J."/>
        </authorList>
    </citation>
    <scope>NUCLEOTIDE SEQUENCE [LARGE SCALE GENOMIC DNA]</scope>
    <source>
        <strain evidence="4">JCM 17983</strain>
    </source>
</reference>
<feature type="chain" id="PRO_5047364833" description="Cu-Zn family superoxide dismutase" evidence="2">
    <location>
        <begin position="28"/>
        <end position="191"/>
    </location>
</feature>
<dbReference type="RefSeq" id="WP_274231931.1">
    <property type="nucleotide sequence ID" value="NZ_BAABHQ010000007.1"/>
</dbReference>
<dbReference type="PROSITE" id="PS51257">
    <property type="entry name" value="PROKAR_LIPOPROTEIN"/>
    <property type="match status" value="1"/>
</dbReference>
<dbReference type="EMBL" id="BAABHQ010000007">
    <property type="protein sequence ID" value="GAA4878068.1"/>
    <property type="molecule type" value="Genomic_DNA"/>
</dbReference>
<evidence type="ECO:0008006" key="5">
    <source>
        <dbReference type="Google" id="ProtNLM"/>
    </source>
</evidence>
<dbReference type="Proteomes" id="UP001500457">
    <property type="component" value="Unassembled WGS sequence"/>
</dbReference>
<protein>
    <recommendedName>
        <fullName evidence="5">Cu-Zn family superoxide dismutase</fullName>
    </recommendedName>
</protein>
<dbReference type="InterPro" id="IPR036423">
    <property type="entry name" value="SOD-like_Cu/Zn_dom_sf"/>
</dbReference>
<evidence type="ECO:0000313" key="3">
    <source>
        <dbReference type="EMBL" id="GAA4878068.1"/>
    </source>
</evidence>
<accession>A0ABP9EGY4</accession>
<keyword evidence="2" id="KW-0732">Signal</keyword>
<keyword evidence="4" id="KW-1185">Reference proteome</keyword>
<comment type="similarity">
    <text evidence="1">Belongs to the Cu-Zn superoxide dismutase family.</text>
</comment>
<feature type="signal peptide" evidence="2">
    <location>
        <begin position="1"/>
        <end position="27"/>
    </location>
</feature>
<comment type="caution">
    <text evidence="3">The sequence shown here is derived from an EMBL/GenBank/DDBJ whole genome shotgun (WGS) entry which is preliminary data.</text>
</comment>
<evidence type="ECO:0000256" key="2">
    <source>
        <dbReference type="SAM" id="SignalP"/>
    </source>
</evidence>
<evidence type="ECO:0000256" key="1">
    <source>
        <dbReference type="ARBA" id="ARBA00010457"/>
    </source>
</evidence>
<proteinExistence type="inferred from homology"/>
<dbReference type="SUPFAM" id="SSF49329">
    <property type="entry name" value="Cu,Zn superoxide dismutase-like"/>
    <property type="match status" value="1"/>
</dbReference>
<gene>
    <name evidence="3" type="ORF">GCM10023203_30700</name>
</gene>
<name>A0ABP9EGY4_9PSEU</name>
<dbReference type="Gene3D" id="2.60.40.200">
    <property type="entry name" value="Superoxide dismutase, copper/zinc binding domain"/>
    <property type="match status" value="1"/>
</dbReference>
<evidence type="ECO:0000313" key="4">
    <source>
        <dbReference type="Proteomes" id="UP001500457"/>
    </source>
</evidence>
<sequence>MLRRSAHIALLLAGAALVASCSSSAAAAPLVTEGVLAPAAQGGPAVTYTPDAAPAGARLALEVVPGEGSTTATFRVAGMRPDRGYAVHAHVRPCGPTGADAGPHFQNRVDPAATPQAPSSDPAYANPQNEVWLDLRTDATGAGTATATVPFGFPERAPASVVVHEKEMTATAPGQAGTAGGRLACLTSTWR</sequence>
<organism evidence="3 4">
    <name type="scientific">Actinomycetospora straminea</name>
    <dbReference type="NCBI Taxonomy" id="663607"/>
    <lineage>
        <taxon>Bacteria</taxon>
        <taxon>Bacillati</taxon>
        <taxon>Actinomycetota</taxon>
        <taxon>Actinomycetes</taxon>
        <taxon>Pseudonocardiales</taxon>
        <taxon>Pseudonocardiaceae</taxon>
        <taxon>Actinomycetospora</taxon>
    </lineage>
</organism>